<comment type="caution">
    <text evidence="1">The sequence shown here is derived from an EMBL/GenBank/DDBJ whole genome shotgun (WGS) entry which is preliminary data.</text>
</comment>
<protein>
    <submittedName>
        <fullName evidence="1">Uncharacterized protein</fullName>
    </submittedName>
</protein>
<reference evidence="1 2" key="1">
    <citation type="submission" date="2015-10" db="EMBL/GenBank/DDBJ databases">
        <title>Genome analyses suggest a sexual origin of heterokaryosis in a supposedly ancient asexual fungus.</title>
        <authorList>
            <person name="Ropars J."/>
            <person name="Sedzielewska K."/>
            <person name="Noel J."/>
            <person name="Charron P."/>
            <person name="Farinelli L."/>
            <person name="Marton T."/>
            <person name="Kruger M."/>
            <person name="Pelin A."/>
            <person name="Brachmann A."/>
            <person name="Corradi N."/>
        </authorList>
    </citation>
    <scope>NUCLEOTIDE SEQUENCE [LARGE SCALE GENOMIC DNA]</scope>
    <source>
        <strain evidence="1 2">A4</strain>
    </source>
</reference>
<organism evidence="1 2">
    <name type="scientific">Rhizophagus irregularis</name>
    <dbReference type="NCBI Taxonomy" id="588596"/>
    <lineage>
        <taxon>Eukaryota</taxon>
        <taxon>Fungi</taxon>
        <taxon>Fungi incertae sedis</taxon>
        <taxon>Mucoromycota</taxon>
        <taxon>Glomeromycotina</taxon>
        <taxon>Glomeromycetes</taxon>
        <taxon>Glomerales</taxon>
        <taxon>Glomeraceae</taxon>
        <taxon>Rhizophagus</taxon>
    </lineage>
</organism>
<keyword evidence="2" id="KW-1185">Reference proteome</keyword>
<evidence type="ECO:0000313" key="2">
    <source>
        <dbReference type="Proteomes" id="UP000234323"/>
    </source>
</evidence>
<dbReference type="EMBL" id="LLXI01000714">
    <property type="protein sequence ID" value="PKY49200.1"/>
    <property type="molecule type" value="Genomic_DNA"/>
</dbReference>
<dbReference type="Proteomes" id="UP000234323">
    <property type="component" value="Unassembled WGS sequence"/>
</dbReference>
<gene>
    <name evidence="1" type="ORF">RhiirA4_241578</name>
</gene>
<evidence type="ECO:0000313" key="1">
    <source>
        <dbReference type="EMBL" id="PKY49200.1"/>
    </source>
</evidence>
<dbReference type="VEuPathDB" id="FungiDB:RhiirA1_187736"/>
<sequence>MLSKFASSFSYCINYDNKSKENKVLLNLKFFFQHVLLLYLFIDPTKLRESIRYFNAYEEHHEYTNSNRRQESSHI</sequence>
<name>A0A2I1GRD0_9GLOM</name>
<dbReference type="AlphaFoldDB" id="A0A2I1GRD0"/>
<accession>A0A2I1GRD0</accession>
<proteinExistence type="predicted"/>